<dbReference type="InterPro" id="IPR055533">
    <property type="entry name" value="DUF7109"/>
</dbReference>
<reference evidence="3" key="3">
    <citation type="submission" date="2018-10" db="EMBL/GenBank/DDBJ databases">
        <authorList>
            <person name="Whitman W."/>
            <person name="Huntemann M."/>
            <person name="Clum A."/>
            <person name="Pillay M."/>
            <person name="Palaniappan K."/>
            <person name="Varghese N."/>
            <person name="Mikhailova N."/>
            <person name="Stamatis D."/>
            <person name="Reddy T."/>
            <person name="Daum C."/>
            <person name="Shapiro N."/>
            <person name="Ivanova N."/>
            <person name="Kyrpides N."/>
            <person name="Woyke T."/>
        </authorList>
    </citation>
    <scope>NUCLEOTIDE SEQUENCE</scope>
    <source>
        <strain evidence="3">CGMCC 1.10124</strain>
    </source>
</reference>
<evidence type="ECO:0000313" key="4">
    <source>
        <dbReference type="Proteomes" id="UP000277326"/>
    </source>
</evidence>
<proteinExistence type="predicted"/>
<reference evidence="2 5" key="2">
    <citation type="submission" date="2018-07" db="EMBL/GenBank/DDBJ databases">
        <title>Genome sequences of Haloplanus aerogenes JCM 16430T.</title>
        <authorList>
            <person name="Kim Y.B."/>
            <person name="Roh S.W."/>
        </authorList>
    </citation>
    <scope>NUCLEOTIDE SEQUENCE [LARGE SCALE GENOMIC DNA]</scope>
    <source>
        <strain evidence="2 5">JCM 16430</strain>
    </source>
</reference>
<organism evidence="3 4">
    <name type="scientific">Haloplanus aerogenes</name>
    <dbReference type="NCBI Taxonomy" id="660522"/>
    <lineage>
        <taxon>Archaea</taxon>
        <taxon>Methanobacteriati</taxon>
        <taxon>Methanobacteriota</taxon>
        <taxon>Stenosarchaea group</taxon>
        <taxon>Halobacteria</taxon>
        <taxon>Halobacteriales</taxon>
        <taxon>Haloferacaceae</taxon>
        <taxon>Haloplanus</taxon>
    </lineage>
</organism>
<dbReference type="KEGG" id="haer:DU502_06015"/>
<dbReference type="Pfam" id="PF23421">
    <property type="entry name" value="DUF7109"/>
    <property type="match status" value="1"/>
</dbReference>
<dbReference type="EMBL" id="CP034145">
    <property type="protein sequence ID" value="AZH24950.1"/>
    <property type="molecule type" value="Genomic_DNA"/>
</dbReference>
<reference evidence="3 4" key="1">
    <citation type="journal article" date="2015" name="Stand. Genomic Sci.">
        <title>Genomic Encyclopedia of Bacterial and Archaeal Type Strains, Phase III: the genomes of soil and plant-associated and newly described type strains.</title>
        <authorList>
            <person name="Whitman W.B."/>
            <person name="Woyke T."/>
            <person name="Klenk H.P."/>
            <person name="Zhou Y."/>
            <person name="Lilburn T.G."/>
            <person name="Beck B.J."/>
            <person name="De Vos P."/>
            <person name="Vandamme P."/>
            <person name="Eisen J.A."/>
            <person name="Garrity G."/>
            <person name="Hugenholtz P."/>
            <person name="Kyrpides N.C."/>
        </authorList>
    </citation>
    <scope>NUCLEOTIDE SEQUENCE [LARGE SCALE GENOMIC DNA]</scope>
    <source>
        <strain evidence="3 4">CGMCC 1.10124</strain>
    </source>
</reference>
<protein>
    <submittedName>
        <fullName evidence="3">Uncharacterized protein</fullName>
    </submittedName>
</protein>
<evidence type="ECO:0000256" key="1">
    <source>
        <dbReference type="SAM" id="MobiDB-lite"/>
    </source>
</evidence>
<dbReference type="GeneID" id="38470823"/>
<dbReference type="EMBL" id="REFS01000004">
    <property type="protein sequence ID" value="RMB13834.1"/>
    <property type="molecule type" value="Genomic_DNA"/>
</dbReference>
<dbReference type="Proteomes" id="UP000282007">
    <property type="component" value="Chromosome"/>
</dbReference>
<dbReference type="RefSeq" id="WP_121920891.1">
    <property type="nucleotide sequence ID" value="NZ_CP034145.1"/>
</dbReference>
<dbReference type="Proteomes" id="UP000277326">
    <property type="component" value="Unassembled WGS sequence"/>
</dbReference>
<feature type="compositionally biased region" description="Basic and acidic residues" evidence="1">
    <location>
        <begin position="86"/>
        <end position="97"/>
    </location>
</feature>
<name>A0A3M0CY99_9EURY</name>
<sequence>MSIPTATGDELAGVVDLFGALTRAELEAALGELAFKRGEEVDEDAIDAAVDAAIDDYYLVAVERDDETLLAPGPVAFPTLPDGADDLPHIMDAPNRDVDDEGVVEATERRLRADAARAVDADDTDRIEHLLDVSYDLETWGATDVSDVRGRLDDALENRN</sequence>
<gene>
    <name evidence="3" type="ORF">ATH50_2276</name>
    <name evidence="2" type="ORF">DU502_06015</name>
</gene>
<evidence type="ECO:0000313" key="3">
    <source>
        <dbReference type="EMBL" id="RMB13834.1"/>
    </source>
</evidence>
<keyword evidence="5" id="KW-1185">Reference proteome</keyword>
<evidence type="ECO:0000313" key="5">
    <source>
        <dbReference type="Proteomes" id="UP000282007"/>
    </source>
</evidence>
<accession>A0A3M0CY99</accession>
<feature type="region of interest" description="Disordered" evidence="1">
    <location>
        <begin position="81"/>
        <end position="100"/>
    </location>
</feature>
<evidence type="ECO:0000313" key="2">
    <source>
        <dbReference type="EMBL" id="AZH24950.1"/>
    </source>
</evidence>
<dbReference type="AlphaFoldDB" id="A0A3M0CY99"/>